<feature type="region of interest" description="Disordered" evidence="1">
    <location>
        <begin position="446"/>
        <end position="497"/>
    </location>
</feature>
<feature type="region of interest" description="Disordered" evidence="1">
    <location>
        <begin position="1"/>
        <end position="32"/>
    </location>
</feature>
<proteinExistence type="predicted"/>
<evidence type="ECO:0000313" key="3">
    <source>
        <dbReference type="Proteomes" id="UP000233766"/>
    </source>
</evidence>
<evidence type="ECO:0000256" key="1">
    <source>
        <dbReference type="SAM" id="MobiDB-lite"/>
    </source>
</evidence>
<feature type="compositionally biased region" description="Low complexity" evidence="1">
    <location>
        <begin position="464"/>
        <end position="478"/>
    </location>
</feature>
<dbReference type="EMBL" id="PJMW01000002">
    <property type="protein sequence ID" value="PKV77151.1"/>
    <property type="molecule type" value="Genomic_DNA"/>
</dbReference>
<dbReference type="Proteomes" id="UP000233766">
    <property type="component" value="Unassembled WGS sequence"/>
</dbReference>
<organism evidence="2 3">
    <name type="scientific">Nocardia fluminea</name>
    <dbReference type="NCBI Taxonomy" id="134984"/>
    <lineage>
        <taxon>Bacteria</taxon>
        <taxon>Bacillati</taxon>
        <taxon>Actinomycetota</taxon>
        <taxon>Actinomycetes</taxon>
        <taxon>Mycobacteriales</taxon>
        <taxon>Nocardiaceae</taxon>
        <taxon>Nocardia</taxon>
    </lineage>
</organism>
<gene>
    <name evidence="2" type="ORF">ATK86_1480</name>
</gene>
<feature type="compositionally biased region" description="Basic and acidic residues" evidence="1">
    <location>
        <begin position="242"/>
        <end position="255"/>
    </location>
</feature>
<keyword evidence="3" id="KW-1185">Reference proteome</keyword>
<accession>A0A2N3V6E2</accession>
<dbReference type="AlphaFoldDB" id="A0A2N3V6E2"/>
<evidence type="ECO:0000313" key="2">
    <source>
        <dbReference type="EMBL" id="PKV77151.1"/>
    </source>
</evidence>
<reference evidence="2 3" key="1">
    <citation type="submission" date="2017-12" db="EMBL/GenBank/DDBJ databases">
        <title>Sequencing the genomes of 1000 Actinobacteria strains.</title>
        <authorList>
            <person name="Klenk H.-P."/>
        </authorList>
    </citation>
    <scope>NUCLEOTIDE SEQUENCE [LARGE SCALE GENOMIC DNA]</scope>
    <source>
        <strain evidence="2 3">DSM 44489</strain>
    </source>
</reference>
<protein>
    <submittedName>
        <fullName evidence="2">Uncharacterized protein</fullName>
    </submittedName>
</protein>
<sequence length="497" mass="54487">MWRAGLHVPDTDTRPTGPPRHTHLERHHQQRLEHRVIDANGDPTLPRNKWAEVVDQIDPRITTDTFWPVVADKIDLAHRVGLDIATLLTDAAAHHPLPDEMAAAALWARLELEPSALDTTGTDLLQPEWLPHLEIVLGTATAEQVVTESAWPRVVAAVERATSTWSSHDLLSTAYELLQGAQPDDAAPLRPDQLAAALAWRIDALHHHTSSPPPTTRPSTPTVAETTTATADYEQSSAPDAAENRRPPSTDEPVRLDNTGHPTDGDPTSGIEDIARMFAAGRITDAVETFRQFSNALSEEERGVLTTVADTLYQYSFPVAKARLRWAADQFPHHRALIRASTPKTDPHTFHRDTDLDRERSHPVYDHREHSDPTLTPTVFDPIQAAGDDAFDIYLADTESSDSPERATVERPRTAGVGFPIDYDLAAMPTVAGLACVDCNTERSRNASIPVPPRHSDDGCATPAATTTDQESQTTTPPTTSPPDAPTSPKHTPRLRH</sequence>
<feature type="region of interest" description="Disordered" evidence="1">
    <location>
        <begin position="207"/>
        <end position="270"/>
    </location>
</feature>
<feature type="compositionally biased region" description="Low complexity" evidence="1">
    <location>
        <begin position="217"/>
        <end position="231"/>
    </location>
</feature>
<feature type="compositionally biased region" description="Basic residues" evidence="1">
    <location>
        <begin position="20"/>
        <end position="29"/>
    </location>
</feature>
<comment type="caution">
    <text evidence="2">The sequence shown here is derived from an EMBL/GenBank/DDBJ whole genome shotgun (WGS) entry which is preliminary data.</text>
</comment>
<name>A0A2N3V6E2_9NOCA</name>